<keyword evidence="3" id="KW-1185">Reference proteome</keyword>
<sequence>MSESPALPGHRSGRRAEPLESRGQRRPSTGHGSPRDHHGSTGLDQGDSASLHSDPPPLAFSTLHDGGTRSPHVDPALKYTSGSHVRHRRLLICRPSHGANVTHASILGSNVDAPSLAADASTHSNDDARPPFLPANPSASFTRTADAIMAPTHVDMQVEANTSIFGLNDEACSPSLPADPPTAFTPANACDGHVIFGSNDAHCPDSLRLPPPLTLRAMHKGDAQGHPTILRHRKLNPKIKAPLRASCTAGKGKFGESTKIDELRRTHTGVVGGLREPRRRSKSISQSAPGLLLVVSTTIAPRAPHSAAARVTSAGSTSISKSELAYRTFVMHTAAAPYLPPHAPAARNLALAPLAAHLPPGYRKALARRTHPSSAAAAWCPAAPNPVTHRKRPRAVHGHGTDAEDGSFDGTPGSATHFSTHVHHRRAMARRAAHARGAARSGTKGCNSSAASSTSMSADVLLLPAADTGKGIRADGDGRRAPTGSVAVFAPGSGSLIRMASAGSTSSDVARPSYCSPARCTVAAVSSIGGTAVC</sequence>
<proteinExistence type="predicted"/>
<dbReference type="Proteomes" id="UP001219525">
    <property type="component" value="Unassembled WGS sequence"/>
</dbReference>
<gene>
    <name evidence="2" type="ORF">GGX14DRAFT_625284</name>
</gene>
<dbReference type="EMBL" id="JARJCW010000028">
    <property type="protein sequence ID" value="KAJ7210327.1"/>
    <property type="molecule type" value="Genomic_DNA"/>
</dbReference>
<name>A0AAD6VI41_9AGAR</name>
<evidence type="ECO:0000313" key="2">
    <source>
        <dbReference type="EMBL" id="KAJ7210327.1"/>
    </source>
</evidence>
<organism evidence="2 3">
    <name type="scientific">Mycena pura</name>
    <dbReference type="NCBI Taxonomy" id="153505"/>
    <lineage>
        <taxon>Eukaryota</taxon>
        <taxon>Fungi</taxon>
        <taxon>Dikarya</taxon>
        <taxon>Basidiomycota</taxon>
        <taxon>Agaricomycotina</taxon>
        <taxon>Agaricomycetes</taxon>
        <taxon>Agaricomycetidae</taxon>
        <taxon>Agaricales</taxon>
        <taxon>Marasmiineae</taxon>
        <taxon>Mycenaceae</taxon>
        <taxon>Mycena</taxon>
    </lineage>
</organism>
<comment type="caution">
    <text evidence="2">The sequence shown here is derived from an EMBL/GenBank/DDBJ whole genome shotgun (WGS) entry which is preliminary data.</text>
</comment>
<dbReference type="AlphaFoldDB" id="A0AAD6VI41"/>
<feature type="region of interest" description="Disordered" evidence="1">
    <location>
        <begin position="1"/>
        <end position="81"/>
    </location>
</feature>
<feature type="compositionally biased region" description="Low complexity" evidence="1">
    <location>
        <begin position="377"/>
        <end position="386"/>
    </location>
</feature>
<protein>
    <submittedName>
        <fullName evidence="2">Uncharacterized protein</fullName>
    </submittedName>
</protein>
<evidence type="ECO:0000313" key="3">
    <source>
        <dbReference type="Proteomes" id="UP001219525"/>
    </source>
</evidence>
<feature type="compositionally biased region" description="Basic and acidic residues" evidence="1">
    <location>
        <begin position="14"/>
        <end position="23"/>
    </location>
</feature>
<feature type="compositionally biased region" description="Basic residues" evidence="1">
    <location>
        <begin position="388"/>
        <end position="397"/>
    </location>
</feature>
<feature type="region of interest" description="Disordered" evidence="1">
    <location>
        <begin position="377"/>
        <end position="410"/>
    </location>
</feature>
<reference evidence="2" key="1">
    <citation type="submission" date="2023-03" db="EMBL/GenBank/DDBJ databases">
        <title>Massive genome expansion in bonnet fungi (Mycena s.s.) driven by repeated elements and novel gene families across ecological guilds.</title>
        <authorList>
            <consortium name="Lawrence Berkeley National Laboratory"/>
            <person name="Harder C.B."/>
            <person name="Miyauchi S."/>
            <person name="Viragh M."/>
            <person name="Kuo A."/>
            <person name="Thoen E."/>
            <person name="Andreopoulos B."/>
            <person name="Lu D."/>
            <person name="Skrede I."/>
            <person name="Drula E."/>
            <person name="Henrissat B."/>
            <person name="Morin E."/>
            <person name="Kohler A."/>
            <person name="Barry K."/>
            <person name="LaButti K."/>
            <person name="Morin E."/>
            <person name="Salamov A."/>
            <person name="Lipzen A."/>
            <person name="Mereny Z."/>
            <person name="Hegedus B."/>
            <person name="Baldrian P."/>
            <person name="Stursova M."/>
            <person name="Weitz H."/>
            <person name="Taylor A."/>
            <person name="Grigoriev I.V."/>
            <person name="Nagy L.G."/>
            <person name="Martin F."/>
            <person name="Kauserud H."/>
        </authorList>
    </citation>
    <scope>NUCLEOTIDE SEQUENCE</scope>
    <source>
        <strain evidence="2">9144</strain>
    </source>
</reference>
<accession>A0AAD6VI41</accession>
<evidence type="ECO:0000256" key="1">
    <source>
        <dbReference type="SAM" id="MobiDB-lite"/>
    </source>
</evidence>